<feature type="domain" description="Retrotransposon gag" evidence="2">
    <location>
        <begin position="921"/>
        <end position="980"/>
    </location>
</feature>
<feature type="compositionally biased region" description="Polar residues" evidence="1">
    <location>
        <begin position="331"/>
        <end position="348"/>
    </location>
</feature>
<proteinExistence type="predicted"/>
<reference evidence="3" key="1">
    <citation type="journal article" date="2022" name="Int. J. Mol. Sci.">
        <title>Draft Genome of Tanacetum Coccineum: Genomic Comparison of Closely Related Tanacetum-Family Plants.</title>
        <authorList>
            <person name="Yamashiro T."/>
            <person name="Shiraishi A."/>
            <person name="Nakayama K."/>
            <person name="Satake H."/>
        </authorList>
    </citation>
    <scope>NUCLEOTIDE SEQUENCE</scope>
</reference>
<dbReference type="PANTHER" id="PTHR33223:SF11">
    <property type="entry name" value="ELEMENT PROTEIN, PUTATIVE-RELATED"/>
    <property type="match status" value="1"/>
</dbReference>
<dbReference type="Proteomes" id="UP001151760">
    <property type="component" value="Unassembled WGS sequence"/>
</dbReference>
<comment type="caution">
    <text evidence="3">The sequence shown here is derived from an EMBL/GenBank/DDBJ whole genome shotgun (WGS) entry which is preliminary data.</text>
</comment>
<accession>A0ABQ5BUD0</accession>
<feature type="compositionally biased region" description="Basic and acidic residues" evidence="1">
    <location>
        <begin position="237"/>
        <end position="254"/>
    </location>
</feature>
<feature type="compositionally biased region" description="Acidic residues" evidence="1">
    <location>
        <begin position="221"/>
        <end position="236"/>
    </location>
</feature>
<feature type="region of interest" description="Disordered" evidence="1">
    <location>
        <begin position="509"/>
        <end position="597"/>
    </location>
</feature>
<dbReference type="InterPro" id="IPR005162">
    <property type="entry name" value="Retrotrans_gag_dom"/>
</dbReference>
<keyword evidence="3" id="KW-0695">RNA-directed DNA polymerase</keyword>
<feature type="region of interest" description="Disordered" evidence="1">
    <location>
        <begin position="104"/>
        <end position="131"/>
    </location>
</feature>
<evidence type="ECO:0000259" key="2">
    <source>
        <dbReference type="Pfam" id="PF03732"/>
    </source>
</evidence>
<feature type="compositionally biased region" description="Pro residues" evidence="1">
    <location>
        <begin position="627"/>
        <end position="637"/>
    </location>
</feature>
<keyword evidence="3" id="KW-0808">Transferase</keyword>
<feature type="compositionally biased region" description="Low complexity" evidence="1">
    <location>
        <begin position="145"/>
        <end position="167"/>
    </location>
</feature>
<protein>
    <submittedName>
        <fullName evidence="3">Reverse transcriptase domain-containing protein</fullName>
    </submittedName>
</protein>
<gene>
    <name evidence="3" type="ORF">Tco_0875430</name>
</gene>
<feature type="compositionally biased region" description="Basic and acidic residues" evidence="1">
    <location>
        <begin position="528"/>
        <end position="539"/>
    </location>
</feature>
<feature type="compositionally biased region" description="Acidic residues" evidence="1">
    <location>
        <begin position="515"/>
        <end position="526"/>
    </location>
</feature>
<keyword evidence="4" id="KW-1185">Reference proteome</keyword>
<feature type="region of interest" description="Disordered" evidence="1">
    <location>
        <begin position="284"/>
        <end position="436"/>
    </location>
</feature>
<sequence length="987" mass="108501">MADENVPAPAPTRSDDQILPFAAWVPIEKSNHVLDLQKRKKNLIFQIAVDILQNINFFRAFTASASVPTIYIQQFWNTLTYPWRAILSMINQCLTGKTSGHDRMSTPVFVDPESSTQADGAQSSRVPVPLPEDPYEAIRQAYLESEGSGTSSAGSTSSDSTTPLSPDHPLTRDTPVLVPSLRRTAPSSLDVAFHKRFRSSYEGSPSPLPTLLVRKRYESCAGDEDPNLDDEGYGLDDESRGIDDDGHSVERDGLGLEEGDEVVPEGQQQAAPVIDTIMGEWYGYQEKNKNKDKTGQNRARDQKEREKTSPTLPSNLIGPARNPFYGMSTPVFVNSESSTQADDAQSTRVPVPLPKDPYDAIRQANLVGTDTESEPFEDLRSESPESPHIVASPISFPDSTPPIGHVEGFEGSGTSSAGSTSSDSTTPLSPDYPLTCDTPVLVPSLRRNARMAMRIQPALSPGYSARLAEVTSMSDIAFHKRFRSFYESSPSPSPTLLVRKRYKGTSELILGTNSEGDELGDEEVSLDSDSRSEDAKDEGPAAGDEDPGLDDKGYGLDDESCGIDDEGHSVESDGLGLEEEDEAGSGSAPELERSERVSAFRQPAFTTWTDPEDGTVYIDVLTYPPSAPPIQTPPSPDWTPGSLPISPSHSDVPSPVSSPLISLTVPSPVATLTATIPVDEDQFIVVGAQLELYRSILQDYTQRLDAMPHTLFAKIDRDVRELYTRSGAVRDEIFSQSFVETRAGIGDMGKTCRHLDGDKGTCYCLRVGEGSWRAVDGISVVLRFSVLSGKFSCDLRKLVTHSLSNTSYSSQQINMAYPLPLDMAYRSFRTETEIIDFRAKNFLPSFGTNPTDCLSLVSVARPKIEEKDSFELKGQFLKELQENTFSCSDNEDTNEHIEKVLKIVNLFYVPNITVDQLMLRVFPISLSGAASHWLRNKPINSIKTWEDLKTKFLNKYCPPGRTAKKMEEINNFQQEQDETLLSSMGAL</sequence>
<organism evidence="3 4">
    <name type="scientific">Tanacetum coccineum</name>
    <dbReference type="NCBI Taxonomy" id="301880"/>
    <lineage>
        <taxon>Eukaryota</taxon>
        <taxon>Viridiplantae</taxon>
        <taxon>Streptophyta</taxon>
        <taxon>Embryophyta</taxon>
        <taxon>Tracheophyta</taxon>
        <taxon>Spermatophyta</taxon>
        <taxon>Magnoliopsida</taxon>
        <taxon>eudicotyledons</taxon>
        <taxon>Gunneridae</taxon>
        <taxon>Pentapetalae</taxon>
        <taxon>asterids</taxon>
        <taxon>campanulids</taxon>
        <taxon>Asterales</taxon>
        <taxon>Asteraceae</taxon>
        <taxon>Asteroideae</taxon>
        <taxon>Anthemideae</taxon>
        <taxon>Anthemidinae</taxon>
        <taxon>Tanacetum</taxon>
    </lineage>
</organism>
<dbReference type="GO" id="GO:0003964">
    <property type="term" value="F:RNA-directed DNA polymerase activity"/>
    <property type="evidence" value="ECO:0007669"/>
    <property type="project" value="UniProtKB-KW"/>
</dbReference>
<reference evidence="3" key="2">
    <citation type="submission" date="2022-01" db="EMBL/GenBank/DDBJ databases">
        <authorList>
            <person name="Yamashiro T."/>
            <person name="Shiraishi A."/>
            <person name="Satake H."/>
            <person name="Nakayama K."/>
        </authorList>
    </citation>
    <scope>NUCLEOTIDE SEQUENCE</scope>
</reference>
<feature type="compositionally biased region" description="Polar residues" evidence="1">
    <location>
        <begin position="113"/>
        <end position="125"/>
    </location>
</feature>
<dbReference type="PANTHER" id="PTHR33223">
    <property type="entry name" value="CCHC-TYPE DOMAIN-CONTAINING PROTEIN"/>
    <property type="match status" value="1"/>
</dbReference>
<feature type="region of interest" description="Disordered" evidence="1">
    <location>
        <begin position="144"/>
        <end position="182"/>
    </location>
</feature>
<dbReference type="EMBL" id="BQNB010013499">
    <property type="protein sequence ID" value="GJT16724.1"/>
    <property type="molecule type" value="Genomic_DNA"/>
</dbReference>
<feature type="compositionally biased region" description="Basic and acidic residues" evidence="1">
    <location>
        <begin position="286"/>
        <end position="308"/>
    </location>
</feature>
<evidence type="ECO:0000256" key="1">
    <source>
        <dbReference type="SAM" id="MobiDB-lite"/>
    </source>
</evidence>
<keyword evidence="3" id="KW-0548">Nucleotidyltransferase</keyword>
<dbReference type="Pfam" id="PF03732">
    <property type="entry name" value="Retrotrans_gag"/>
    <property type="match status" value="1"/>
</dbReference>
<feature type="region of interest" description="Disordered" evidence="1">
    <location>
        <begin position="221"/>
        <end position="272"/>
    </location>
</feature>
<feature type="compositionally biased region" description="Low complexity" evidence="1">
    <location>
        <begin position="412"/>
        <end position="431"/>
    </location>
</feature>
<evidence type="ECO:0000313" key="4">
    <source>
        <dbReference type="Proteomes" id="UP001151760"/>
    </source>
</evidence>
<evidence type="ECO:0000313" key="3">
    <source>
        <dbReference type="EMBL" id="GJT16724.1"/>
    </source>
</evidence>
<feature type="region of interest" description="Disordered" evidence="1">
    <location>
        <begin position="627"/>
        <end position="651"/>
    </location>
</feature>
<name>A0ABQ5BUD0_9ASTR</name>